<dbReference type="EMBL" id="JAQIPB010000003">
    <property type="protein sequence ID" value="MDA7416956.1"/>
    <property type="molecule type" value="Genomic_DNA"/>
</dbReference>
<evidence type="ECO:0000256" key="2">
    <source>
        <dbReference type="SAM" id="SignalP"/>
    </source>
</evidence>
<dbReference type="InterPro" id="IPR017946">
    <property type="entry name" value="PLC-like_Pdiesterase_TIM-brl"/>
</dbReference>
<dbReference type="PANTHER" id="PTHR46211:SF14">
    <property type="entry name" value="GLYCEROPHOSPHODIESTER PHOSPHODIESTERASE"/>
    <property type="match status" value="1"/>
</dbReference>
<dbReference type="PANTHER" id="PTHR46211">
    <property type="entry name" value="GLYCEROPHOSPHORYL DIESTER PHOSPHODIESTERASE"/>
    <property type="match status" value="1"/>
</dbReference>
<dbReference type="Pfam" id="PF06439">
    <property type="entry name" value="3keto-disac_hyd"/>
    <property type="match status" value="1"/>
</dbReference>
<dbReference type="SUPFAM" id="SSF51695">
    <property type="entry name" value="PLC-like phosphodiesterases"/>
    <property type="match status" value="1"/>
</dbReference>
<dbReference type="PROSITE" id="PS51704">
    <property type="entry name" value="GP_PDE"/>
    <property type="match status" value="1"/>
</dbReference>
<protein>
    <submittedName>
        <fullName evidence="4">Glycerophosphodiester phosphodiesterase family protein</fullName>
    </submittedName>
</protein>
<feature type="region of interest" description="Disordered" evidence="1">
    <location>
        <begin position="40"/>
        <end position="78"/>
    </location>
</feature>
<comment type="caution">
    <text evidence="4">The sequence shown here is derived from an EMBL/GenBank/DDBJ whole genome shotgun (WGS) entry which is preliminary data.</text>
</comment>
<feature type="compositionally biased region" description="Acidic residues" evidence="1">
    <location>
        <begin position="68"/>
        <end position="77"/>
    </location>
</feature>
<dbReference type="Proteomes" id="UP001212602">
    <property type="component" value="Unassembled WGS sequence"/>
</dbReference>
<keyword evidence="5" id="KW-1185">Reference proteome</keyword>
<dbReference type="Gene3D" id="3.20.20.190">
    <property type="entry name" value="Phosphatidylinositol (PI) phosphodiesterase"/>
    <property type="match status" value="1"/>
</dbReference>
<dbReference type="Gene3D" id="2.60.120.560">
    <property type="entry name" value="Exo-inulinase, domain 1"/>
    <property type="match status" value="1"/>
</dbReference>
<dbReference type="Pfam" id="PF03009">
    <property type="entry name" value="GDPD"/>
    <property type="match status" value="1"/>
</dbReference>
<dbReference type="InterPro" id="IPR010496">
    <property type="entry name" value="AL/BT2_dom"/>
</dbReference>
<dbReference type="GO" id="GO:0006629">
    <property type="term" value="P:lipid metabolic process"/>
    <property type="evidence" value="ECO:0007669"/>
    <property type="project" value="InterPro"/>
</dbReference>
<evidence type="ECO:0000259" key="3">
    <source>
        <dbReference type="PROSITE" id="PS51704"/>
    </source>
</evidence>
<feature type="compositionally biased region" description="Pro residues" evidence="1">
    <location>
        <begin position="50"/>
        <end position="67"/>
    </location>
</feature>
<sequence>MHNKHRIALAIATVLALSACGGGGNNSNSDALALLALANANRPPASNPEAPTPTDPGTPPTEPATPEPEPEPQPEPEPEAKVLLEESFEGLTALPAGWRLKSNNVGTVAVQDGSLFIDGRAHSTNMTAVLLPQSLEALSNYRIDVVFTFGAANNNARWGSVMYRTSSDSATPVNEPYYQFAIRQNATASNGTEFALRKNGGWNVQGTHAYGEAIDAEKTYTATVMVHGNRVRQYLNGRLTHDMSLDEAMSKGGIGLQTAGLVMRVDSVKVTEQLKALPEITKLVAVQDSGTQAAMAPTLVLSAGANQDLAASGASNLLYGIDSSLNLRSEAGESLGTLTQYFAQAERRTIPVLRIADSATVDALVQFTQENDSLGDVTLLSDNVELLAKARAQLPAVRTAVDFSASGFLGNTRQDILQVVSATNRAKAKIAVLPAGMVNRATVSHLQRLLITTWARSGASTATQAAEVLLTGINGVVPANAASSAVFAKVLRALPANTLLRKPLVTGHRGMPSQVDENTLEGARAAVAAGADAVENDIYMTTDGHLVIMHDATVNRTTNGTGNIESMTLAQVQALRTKGQGYAVPTLKQFFEEFRGRSTVHFVEIKSGNAGIVPLLQKELAELDVRDQMVTISFDGNQIKRMGSTLPEITNGYLNSFAGGSDPLLDLRTILNATQQNSSTFNPSYTGLSAAAMEAGKHRGITFWPWTLNNESEFYRFYSYGTHGLTTDYAWWARDFPVALSAAATGTATVGQPLSLPVTLSTQVGQTLSPTNTGLAAVIDGNATHSTAPDGTVTFTSAGTATVLPGYRHRMGDGTYSYVIVGKPMTLTVSATPAP</sequence>
<feature type="signal peptide" evidence="2">
    <location>
        <begin position="1"/>
        <end position="21"/>
    </location>
</feature>
<proteinExistence type="predicted"/>
<name>A0AAE3N8B8_9BURK</name>
<dbReference type="InterPro" id="IPR030395">
    <property type="entry name" value="GP_PDE_dom"/>
</dbReference>
<feature type="domain" description="GP-PDE" evidence="3">
    <location>
        <begin position="503"/>
        <end position="737"/>
    </location>
</feature>
<feature type="chain" id="PRO_5042082238" evidence="2">
    <location>
        <begin position="22"/>
        <end position="835"/>
    </location>
</feature>
<evidence type="ECO:0000313" key="4">
    <source>
        <dbReference type="EMBL" id="MDA7416956.1"/>
    </source>
</evidence>
<dbReference type="PROSITE" id="PS51257">
    <property type="entry name" value="PROKAR_LIPOPROTEIN"/>
    <property type="match status" value="1"/>
</dbReference>
<gene>
    <name evidence="4" type="ORF">PGB34_11320</name>
</gene>
<dbReference type="AlphaFoldDB" id="A0AAE3N8B8"/>
<organism evidence="4 5">
    <name type="scientific">Xenophilus arseniciresistens</name>
    <dbReference type="NCBI Taxonomy" id="1283306"/>
    <lineage>
        <taxon>Bacteria</taxon>
        <taxon>Pseudomonadati</taxon>
        <taxon>Pseudomonadota</taxon>
        <taxon>Betaproteobacteria</taxon>
        <taxon>Burkholderiales</taxon>
        <taxon>Comamonadaceae</taxon>
        <taxon>Xenophilus</taxon>
    </lineage>
</organism>
<dbReference type="GO" id="GO:0008081">
    <property type="term" value="F:phosphoric diester hydrolase activity"/>
    <property type="evidence" value="ECO:0007669"/>
    <property type="project" value="InterPro"/>
</dbReference>
<evidence type="ECO:0000256" key="1">
    <source>
        <dbReference type="SAM" id="MobiDB-lite"/>
    </source>
</evidence>
<dbReference type="RefSeq" id="WP_271428176.1">
    <property type="nucleotide sequence ID" value="NZ_JAQIPB010000003.1"/>
</dbReference>
<evidence type="ECO:0000313" key="5">
    <source>
        <dbReference type="Proteomes" id="UP001212602"/>
    </source>
</evidence>
<feature type="compositionally biased region" description="Low complexity" evidence="1">
    <location>
        <begin position="40"/>
        <end position="49"/>
    </location>
</feature>
<reference evidence="4" key="1">
    <citation type="submission" date="2023-01" db="EMBL/GenBank/DDBJ databases">
        <title>Xenophilus mangrovi sp. nov., isolated from soil of Mangrove nature reserve.</title>
        <authorList>
            <person name="Xu S."/>
            <person name="Liu Z."/>
            <person name="Xu Y."/>
        </authorList>
    </citation>
    <scope>NUCLEOTIDE SEQUENCE</scope>
    <source>
        <strain evidence="4">YW8</strain>
    </source>
</reference>
<keyword evidence="2" id="KW-0732">Signal</keyword>
<accession>A0AAE3N8B8</accession>